<keyword evidence="1" id="KW-0732">Signal</keyword>
<protein>
    <submittedName>
        <fullName evidence="2">Uncharacterized protein</fullName>
    </submittedName>
</protein>
<feature type="chain" id="PRO_5024964057" evidence="1">
    <location>
        <begin position="19"/>
        <end position="316"/>
    </location>
</feature>
<name>A0A660SK34_UNCW3</name>
<reference evidence="2 3" key="1">
    <citation type="submission" date="2018-06" db="EMBL/GenBank/DDBJ databases">
        <title>Extensive metabolic versatility and redundancy in microbially diverse, dynamic hydrothermal sediments.</title>
        <authorList>
            <person name="Dombrowski N."/>
            <person name="Teske A."/>
            <person name="Baker B.J."/>
        </authorList>
    </citation>
    <scope>NUCLEOTIDE SEQUENCE [LARGE SCALE GENOMIC DNA]</scope>
    <source>
        <strain evidence="2">B36_G15</strain>
    </source>
</reference>
<evidence type="ECO:0000256" key="1">
    <source>
        <dbReference type="SAM" id="SignalP"/>
    </source>
</evidence>
<gene>
    <name evidence="2" type="ORF">DRP53_02340</name>
</gene>
<dbReference type="AlphaFoldDB" id="A0A660SK34"/>
<proteinExistence type="predicted"/>
<sequence>MRLVLATLLVLSSFPLVAGGKEEVLSEIEKTDRWITRTQEVVQKVFDHGTQINRAERLLDFAQNLQTQARARYNLRHYKEALKLTLAARQAARRALELALGFEVTPQNVKRAIDRTDELITKVTTLIQKSKYQKVKDLYRIGLDTQKAAKESYRDQHLLVALKLTLSARRMVMRLIRMAQEVNSEEVRRELKITDRLITRVESKNPRIDDARRLQQTAYDHFNNGHYLEAYRLTKQAQRLIYSILKEQGKIDPEEVKRSIEETEHLLALTDLSTSTRSQISELIGAARLLYEKGEYRQALIKISVAKRLLEKAIEE</sequence>
<organism evidence="2 3">
    <name type="scientific">candidate division WOR-3 bacterium</name>
    <dbReference type="NCBI Taxonomy" id="2052148"/>
    <lineage>
        <taxon>Bacteria</taxon>
        <taxon>Bacteria division WOR-3</taxon>
    </lineage>
</organism>
<accession>A0A660SK34</accession>
<comment type="caution">
    <text evidence="2">The sequence shown here is derived from an EMBL/GenBank/DDBJ whole genome shotgun (WGS) entry which is preliminary data.</text>
</comment>
<evidence type="ECO:0000313" key="2">
    <source>
        <dbReference type="EMBL" id="RKX71205.1"/>
    </source>
</evidence>
<dbReference type="Proteomes" id="UP000268469">
    <property type="component" value="Unassembled WGS sequence"/>
</dbReference>
<dbReference type="EMBL" id="QNBE01000014">
    <property type="protein sequence ID" value="RKX71205.1"/>
    <property type="molecule type" value="Genomic_DNA"/>
</dbReference>
<evidence type="ECO:0000313" key="3">
    <source>
        <dbReference type="Proteomes" id="UP000268469"/>
    </source>
</evidence>
<feature type="signal peptide" evidence="1">
    <location>
        <begin position="1"/>
        <end position="18"/>
    </location>
</feature>